<reference evidence="1" key="1">
    <citation type="submission" date="2018-10" db="EMBL/GenBank/DDBJ databases">
        <title>Iterative Subtractive Binning of Freshwater Chronoseries Metagenomes Recovers Nearly Complete Genomes from over Four Hundred Novel Species.</title>
        <authorList>
            <person name="Rodriguez-R L.M."/>
            <person name="Tsementzi D."/>
            <person name="Luo C."/>
            <person name="Konstantinidis K.T."/>
        </authorList>
    </citation>
    <scope>NUCLEOTIDE SEQUENCE</scope>
    <source>
        <strain evidence="1">WB7_6_001</strain>
    </source>
</reference>
<sequence length="77" mass="8920">QREELHFNAKQGYSVKQKAIHLMLTGTYKEEYNDGYIGWHVERGAPPKPLGGRILKIETKEVNNSFIKNIDSFKFPL</sequence>
<dbReference type="Proteomes" id="UP000713222">
    <property type="component" value="Unassembled WGS sequence"/>
</dbReference>
<protein>
    <submittedName>
        <fullName evidence="1">Uncharacterized protein</fullName>
    </submittedName>
</protein>
<name>A0A964UZI0_9PROT</name>
<evidence type="ECO:0000313" key="2">
    <source>
        <dbReference type="Proteomes" id="UP000713222"/>
    </source>
</evidence>
<feature type="non-terminal residue" evidence="1">
    <location>
        <position position="1"/>
    </location>
</feature>
<organism evidence="1 2">
    <name type="scientific">Candidatus Fonsibacter lacus</name>
    <dbReference type="NCBI Taxonomy" id="2576439"/>
    <lineage>
        <taxon>Bacteria</taxon>
        <taxon>Pseudomonadati</taxon>
        <taxon>Pseudomonadota</taxon>
        <taxon>Alphaproteobacteria</taxon>
        <taxon>Candidatus Pelagibacterales</taxon>
        <taxon>Candidatus Pelagibacterales incertae sedis</taxon>
        <taxon>Candidatus Fonsibacter</taxon>
    </lineage>
</organism>
<dbReference type="EMBL" id="RGET01000212">
    <property type="protein sequence ID" value="NBN88643.1"/>
    <property type="molecule type" value="Genomic_DNA"/>
</dbReference>
<evidence type="ECO:0000313" key="1">
    <source>
        <dbReference type="EMBL" id="NBN88643.1"/>
    </source>
</evidence>
<gene>
    <name evidence="1" type="ORF">EBV32_06110</name>
</gene>
<accession>A0A964UZI0</accession>
<comment type="caution">
    <text evidence="1">The sequence shown here is derived from an EMBL/GenBank/DDBJ whole genome shotgun (WGS) entry which is preliminary data.</text>
</comment>
<proteinExistence type="predicted"/>
<dbReference type="AlphaFoldDB" id="A0A964UZI0"/>